<proteinExistence type="inferred from homology"/>
<dbReference type="Pfam" id="PF00266">
    <property type="entry name" value="Aminotran_5"/>
    <property type="match status" value="1"/>
</dbReference>
<dbReference type="OrthoDB" id="9804366at2"/>
<dbReference type="GO" id="GO:0030170">
    <property type="term" value="F:pyridoxal phosphate binding"/>
    <property type="evidence" value="ECO:0007669"/>
    <property type="project" value="InterPro"/>
</dbReference>
<name>A0A1M5YSM0_9FIRM</name>
<reference evidence="8 9" key="1">
    <citation type="submission" date="2016-11" db="EMBL/GenBank/DDBJ databases">
        <authorList>
            <person name="Jaros S."/>
            <person name="Januszkiewicz K."/>
            <person name="Wedrychowicz H."/>
        </authorList>
    </citation>
    <scope>NUCLEOTIDE SEQUENCE [LARGE SCALE GENOMIC DNA]</scope>
    <source>
        <strain evidence="8 9">DSM 13106</strain>
    </source>
</reference>
<sequence length="380" mass="41980">MIYFDNAATSFPKPETVYESVFNVMKNYGANPGRSGHKLALKAGRGIYETREAISNLFNIKNPMDIIFTYNCTDSLNLGIKGLLIPGDHVITTSMEHNSVLRPLKALEKNGVETTIIKGDSKGRINPLEIENSIKKNTKMIITTHVSNLTGTIMPIREIGEIAKKHGIIYMVDGAQSAGVYDIDVEEMNIDLLAFPGHKGLLGPQGTGGLYIREGIELKELKEGGTGSSSDSLYQPDILPDKYESGTPNAPGIIGLGEGVRYILDRDIANIRRHEEELTRHFIEELLKIDGVKIYGPLDINEQGAVVPINIRYEDSSEISYILDEEYDICVRSGLHCAPLAHKTIGTFEQGVIRFSFGLFNTHEEIEQGIKAIKCISEDI</sequence>
<comment type="similarity">
    <text evidence="2">Belongs to the class-V pyridoxal-phosphate-dependent aminotransferase family. Csd subfamily.</text>
</comment>
<dbReference type="InterPro" id="IPR015421">
    <property type="entry name" value="PyrdxlP-dep_Trfase_major"/>
</dbReference>
<keyword evidence="4" id="KW-0808">Transferase</keyword>
<evidence type="ECO:0000256" key="4">
    <source>
        <dbReference type="ARBA" id="ARBA00022679"/>
    </source>
</evidence>
<comment type="catalytic activity">
    <reaction evidence="6">
        <text>(sulfur carrier)-H + L-cysteine = (sulfur carrier)-SH + L-alanine</text>
        <dbReference type="Rhea" id="RHEA:43892"/>
        <dbReference type="Rhea" id="RHEA-COMP:14737"/>
        <dbReference type="Rhea" id="RHEA-COMP:14739"/>
        <dbReference type="ChEBI" id="CHEBI:29917"/>
        <dbReference type="ChEBI" id="CHEBI:35235"/>
        <dbReference type="ChEBI" id="CHEBI:57972"/>
        <dbReference type="ChEBI" id="CHEBI:64428"/>
        <dbReference type="EC" id="2.8.1.7"/>
    </reaction>
</comment>
<accession>A0A1M5YSM0</accession>
<organism evidence="8 9">
    <name type="scientific">Sporanaerobacter acetigenes DSM 13106</name>
    <dbReference type="NCBI Taxonomy" id="1123281"/>
    <lineage>
        <taxon>Bacteria</taxon>
        <taxon>Bacillati</taxon>
        <taxon>Bacillota</taxon>
        <taxon>Tissierellia</taxon>
        <taxon>Tissierellales</taxon>
        <taxon>Sporanaerobacteraceae</taxon>
        <taxon>Sporanaerobacter</taxon>
    </lineage>
</organism>
<dbReference type="PANTHER" id="PTHR43586">
    <property type="entry name" value="CYSTEINE DESULFURASE"/>
    <property type="match status" value="1"/>
</dbReference>
<dbReference type="InterPro" id="IPR015424">
    <property type="entry name" value="PyrdxlP-dep_Trfase"/>
</dbReference>
<protein>
    <recommendedName>
        <fullName evidence="3">cysteine desulfurase</fullName>
        <ecNumber evidence="3">2.8.1.7</ecNumber>
    </recommendedName>
</protein>
<evidence type="ECO:0000256" key="3">
    <source>
        <dbReference type="ARBA" id="ARBA00012239"/>
    </source>
</evidence>
<feature type="domain" description="Aminotransferase class V" evidence="7">
    <location>
        <begin position="2"/>
        <end position="368"/>
    </location>
</feature>
<dbReference type="PIRSF" id="PIRSF005572">
    <property type="entry name" value="NifS"/>
    <property type="match status" value="1"/>
</dbReference>
<dbReference type="InterPro" id="IPR010970">
    <property type="entry name" value="Cys_dSase_SufS"/>
</dbReference>
<dbReference type="EC" id="2.8.1.7" evidence="3"/>
<evidence type="ECO:0000313" key="9">
    <source>
        <dbReference type="Proteomes" id="UP000184389"/>
    </source>
</evidence>
<dbReference type="GO" id="GO:0006534">
    <property type="term" value="P:cysteine metabolic process"/>
    <property type="evidence" value="ECO:0007669"/>
    <property type="project" value="InterPro"/>
</dbReference>
<dbReference type="GO" id="GO:0031071">
    <property type="term" value="F:cysteine desulfurase activity"/>
    <property type="evidence" value="ECO:0007669"/>
    <property type="project" value="UniProtKB-EC"/>
</dbReference>
<dbReference type="InterPro" id="IPR016454">
    <property type="entry name" value="Cysteine_dSase"/>
</dbReference>
<dbReference type="Proteomes" id="UP000184389">
    <property type="component" value="Unassembled WGS sequence"/>
</dbReference>
<dbReference type="InterPro" id="IPR010969">
    <property type="entry name" value="Cys_dSase-rel_unknwn_funct"/>
</dbReference>
<dbReference type="STRING" id="1123281.SAMN02745180_02406"/>
<evidence type="ECO:0000256" key="1">
    <source>
        <dbReference type="ARBA" id="ARBA00001933"/>
    </source>
</evidence>
<dbReference type="EMBL" id="FQXR01000015">
    <property type="protein sequence ID" value="SHI14939.1"/>
    <property type="molecule type" value="Genomic_DNA"/>
</dbReference>
<evidence type="ECO:0000259" key="7">
    <source>
        <dbReference type="Pfam" id="PF00266"/>
    </source>
</evidence>
<gene>
    <name evidence="8" type="ORF">SAMN02745180_02406</name>
</gene>
<dbReference type="Gene3D" id="3.90.1150.10">
    <property type="entry name" value="Aspartate Aminotransferase, domain 1"/>
    <property type="match status" value="1"/>
</dbReference>
<dbReference type="NCBIfam" id="TIGR01977">
    <property type="entry name" value="am_tr_V_EF2568"/>
    <property type="match status" value="1"/>
</dbReference>
<dbReference type="Gene3D" id="3.40.640.10">
    <property type="entry name" value="Type I PLP-dependent aspartate aminotransferase-like (Major domain)"/>
    <property type="match status" value="1"/>
</dbReference>
<evidence type="ECO:0000256" key="6">
    <source>
        <dbReference type="ARBA" id="ARBA00050776"/>
    </source>
</evidence>
<dbReference type="SUPFAM" id="SSF53383">
    <property type="entry name" value="PLP-dependent transferases"/>
    <property type="match status" value="1"/>
</dbReference>
<evidence type="ECO:0000313" key="8">
    <source>
        <dbReference type="EMBL" id="SHI14939.1"/>
    </source>
</evidence>
<evidence type="ECO:0000256" key="5">
    <source>
        <dbReference type="ARBA" id="ARBA00022898"/>
    </source>
</evidence>
<dbReference type="InterPro" id="IPR000192">
    <property type="entry name" value="Aminotrans_V_dom"/>
</dbReference>
<keyword evidence="5" id="KW-0663">Pyridoxal phosphate</keyword>
<dbReference type="RefSeq" id="WP_072745038.1">
    <property type="nucleotide sequence ID" value="NZ_FQXR01000015.1"/>
</dbReference>
<dbReference type="AlphaFoldDB" id="A0A1M5YSM0"/>
<dbReference type="PANTHER" id="PTHR43586:SF4">
    <property type="entry name" value="ISOPENICILLIN N EPIMERASE"/>
    <property type="match status" value="1"/>
</dbReference>
<evidence type="ECO:0000256" key="2">
    <source>
        <dbReference type="ARBA" id="ARBA00010447"/>
    </source>
</evidence>
<comment type="cofactor">
    <cofactor evidence="1">
        <name>pyridoxal 5'-phosphate</name>
        <dbReference type="ChEBI" id="CHEBI:597326"/>
    </cofactor>
</comment>
<dbReference type="CDD" id="cd06453">
    <property type="entry name" value="SufS_like"/>
    <property type="match status" value="1"/>
</dbReference>
<keyword evidence="9" id="KW-1185">Reference proteome</keyword>
<dbReference type="InterPro" id="IPR015422">
    <property type="entry name" value="PyrdxlP-dep_Trfase_small"/>
</dbReference>